<proteinExistence type="predicted"/>
<feature type="region of interest" description="Disordered" evidence="1">
    <location>
        <begin position="1"/>
        <end position="48"/>
    </location>
</feature>
<comment type="caution">
    <text evidence="2">The sequence shown here is derived from an EMBL/GenBank/DDBJ whole genome shotgun (WGS) entry which is preliminary data.</text>
</comment>
<sequence>MDEDALEAGRRRSVRARGRARATAHDTVEEDVHSSVSKARSPRARSCPQQNDHIRRWCQGVLRKYGVVLDVQHIALAAASAVESMPATGLCGSARNVKEMARMRSEKQDNAPGTQITIALKLVSKACEHSHDAEERGRNARVAGSATEGGGRKKRRKRSACRRCGGMTILRRGRCAGARGSPRSWASNILVDDSTKGPVRHQRRSRRSRIREQSIAAKSWALLERKRKAGSDRRCPHVARPKFGIFANHDVILARLRLAAGQAPRRAEDVRGAVGARLAALPLQRVPPMRDVEATGGRRQGGEAGAPPRRAGSGSAASGFSVRGGIRGACTMLYCVINISPAALILNQWRNPGLIQFRDDVFLCIRTRCFLMWMSSSWFPGTSTREKNYKIRLRSAPAECNTTIQGFRMRNAICNYIGHFVWDSRSGSGNEAGPIQRG</sequence>
<organism evidence="2 3">
    <name type="scientific">Mycena rosella</name>
    <name type="common">Pink bonnet</name>
    <name type="synonym">Agaricus rosellus</name>
    <dbReference type="NCBI Taxonomy" id="1033263"/>
    <lineage>
        <taxon>Eukaryota</taxon>
        <taxon>Fungi</taxon>
        <taxon>Dikarya</taxon>
        <taxon>Basidiomycota</taxon>
        <taxon>Agaricomycotina</taxon>
        <taxon>Agaricomycetes</taxon>
        <taxon>Agaricomycetidae</taxon>
        <taxon>Agaricales</taxon>
        <taxon>Marasmiineae</taxon>
        <taxon>Mycenaceae</taxon>
        <taxon>Mycena</taxon>
    </lineage>
</organism>
<accession>A0AAD7CPT9</accession>
<feature type="compositionally biased region" description="Basic and acidic residues" evidence="1">
    <location>
        <begin position="23"/>
        <end position="33"/>
    </location>
</feature>
<feature type="region of interest" description="Disordered" evidence="1">
    <location>
        <begin position="289"/>
        <end position="317"/>
    </location>
</feature>
<gene>
    <name evidence="2" type="ORF">B0H17DRAFT_1185824</name>
</gene>
<dbReference type="Proteomes" id="UP001221757">
    <property type="component" value="Unassembled WGS sequence"/>
</dbReference>
<keyword evidence="3" id="KW-1185">Reference proteome</keyword>
<feature type="compositionally biased region" description="Basic residues" evidence="1">
    <location>
        <begin position="11"/>
        <end position="22"/>
    </location>
</feature>
<evidence type="ECO:0000313" key="2">
    <source>
        <dbReference type="EMBL" id="KAJ7657088.1"/>
    </source>
</evidence>
<evidence type="ECO:0000256" key="1">
    <source>
        <dbReference type="SAM" id="MobiDB-lite"/>
    </source>
</evidence>
<feature type="region of interest" description="Disordered" evidence="1">
    <location>
        <begin position="130"/>
        <end position="160"/>
    </location>
</feature>
<reference evidence="2" key="1">
    <citation type="submission" date="2023-03" db="EMBL/GenBank/DDBJ databases">
        <title>Massive genome expansion in bonnet fungi (Mycena s.s.) driven by repeated elements and novel gene families across ecological guilds.</title>
        <authorList>
            <consortium name="Lawrence Berkeley National Laboratory"/>
            <person name="Harder C.B."/>
            <person name="Miyauchi S."/>
            <person name="Viragh M."/>
            <person name="Kuo A."/>
            <person name="Thoen E."/>
            <person name="Andreopoulos B."/>
            <person name="Lu D."/>
            <person name="Skrede I."/>
            <person name="Drula E."/>
            <person name="Henrissat B."/>
            <person name="Morin E."/>
            <person name="Kohler A."/>
            <person name="Barry K."/>
            <person name="LaButti K."/>
            <person name="Morin E."/>
            <person name="Salamov A."/>
            <person name="Lipzen A."/>
            <person name="Mereny Z."/>
            <person name="Hegedus B."/>
            <person name="Baldrian P."/>
            <person name="Stursova M."/>
            <person name="Weitz H."/>
            <person name="Taylor A."/>
            <person name="Grigoriev I.V."/>
            <person name="Nagy L.G."/>
            <person name="Martin F."/>
            <person name="Kauserud H."/>
        </authorList>
    </citation>
    <scope>NUCLEOTIDE SEQUENCE</scope>
    <source>
        <strain evidence="2">CBHHK067</strain>
    </source>
</reference>
<name>A0AAD7CPT9_MYCRO</name>
<feature type="compositionally biased region" description="Low complexity" evidence="1">
    <location>
        <begin position="305"/>
        <end position="317"/>
    </location>
</feature>
<evidence type="ECO:0000313" key="3">
    <source>
        <dbReference type="Proteomes" id="UP001221757"/>
    </source>
</evidence>
<dbReference type="EMBL" id="JARKIE010000293">
    <property type="protein sequence ID" value="KAJ7657088.1"/>
    <property type="molecule type" value="Genomic_DNA"/>
</dbReference>
<dbReference type="AlphaFoldDB" id="A0AAD7CPT9"/>
<protein>
    <submittedName>
        <fullName evidence="2">Uncharacterized protein</fullName>
    </submittedName>
</protein>